<evidence type="ECO:0000313" key="7">
    <source>
        <dbReference type="EMBL" id="SVE15204.1"/>
    </source>
</evidence>
<keyword evidence="3" id="KW-0479">Metal-binding</keyword>
<dbReference type="GO" id="GO:0009055">
    <property type="term" value="F:electron transfer activity"/>
    <property type="evidence" value="ECO:0007669"/>
    <property type="project" value="InterPro"/>
</dbReference>
<evidence type="ECO:0000256" key="1">
    <source>
        <dbReference type="ARBA" id="ARBA00022448"/>
    </source>
</evidence>
<name>A0A383B5M7_9ZZZZ</name>
<protein>
    <recommendedName>
        <fullName evidence="6">Cytochrome c domain-containing protein</fullName>
    </recommendedName>
</protein>
<dbReference type="Gene3D" id="1.10.760.10">
    <property type="entry name" value="Cytochrome c-like domain"/>
    <property type="match status" value="1"/>
</dbReference>
<dbReference type="SUPFAM" id="SSF46626">
    <property type="entry name" value="Cytochrome c"/>
    <property type="match status" value="1"/>
</dbReference>
<dbReference type="PROSITE" id="PS51007">
    <property type="entry name" value="CYTC"/>
    <property type="match status" value="1"/>
</dbReference>
<dbReference type="EMBL" id="UINC01197624">
    <property type="protein sequence ID" value="SVE15204.1"/>
    <property type="molecule type" value="Genomic_DNA"/>
</dbReference>
<gene>
    <name evidence="7" type="ORF">METZ01_LOCUS468058</name>
</gene>
<dbReference type="PANTHER" id="PTHR11961">
    <property type="entry name" value="CYTOCHROME C"/>
    <property type="match status" value="1"/>
</dbReference>
<reference evidence="7" key="1">
    <citation type="submission" date="2018-05" db="EMBL/GenBank/DDBJ databases">
        <authorList>
            <person name="Lanie J.A."/>
            <person name="Ng W.-L."/>
            <person name="Kazmierczak K.M."/>
            <person name="Andrzejewski T.M."/>
            <person name="Davidsen T.M."/>
            <person name="Wayne K.J."/>
            <person name="Tettelin H."/>
            <person name="Glass J.I."/>
            <person name="Rusch D."/>
            <person name="Podicherti R."/>
            <person name="Tsui H.-C.T."/>
            <person name="Winkler M.E."/>
        </authorList>
    </citation>
    <scope>NUCLEOTIDE SEQUENCE</scope>
</reference>
<feature type="non-terminal residue" evidence="7">
    <location>
        <position position="156"/>
    </location>
</feature>
<organism evidence="7">
    <name type="scientific">marine metagenome</name>
    <dbReference type="NCBI Taxonomy" id="408172"/>
    <lineage>
        <taxon>unclassified sequences</taxon>
        <taxon>metagenomes</taxon>
        <taxon>ecological metagenomes</taxon>
    </lineage>
</organism>
<dbReference type="GO" id="GO:0020037">
    <property type="term" value="F:heme binding"/>
    <property type="evidence" value="ECO:0007669"/>
    <property type="project" value="InterPro"/>
</dbReference>
<feature type="domain" description="Cytochrome c" evidence="6">
    <location>
        <begin position="60"/>
        <end position="156"/>
    </location>
</feature>
<keyword evidence="2" id="KW-0349">Heme</keyword>
<keyword evidence="5" id="KW-0408">Iron</keyword>
<evidence type="ECO:0000256" key="4">
    <source>
        <dbReference type="ARBA" id="ARBA00022982"/>
    </source>
</evidence>
<evidence type="ECO:0000256" key="5">
    <source>
        <dbReference type="ARBA" id="ARBA00023004"/>
    </source>
</evidence>
<dbReference type="InterPro" id="IPR002327">
    <property type="entry name" value="Cyt_c_1A/1B"/>
</dbReference>
<dbReference type="PRINTS" id="PR00604">
    <property type="entry name" value="CYTCHRMECIAB"/>
</dbReference>
<evidence type="ECO:0000256" key="3">
    <source>
        <dbReference type="ARBA" id="ARBA00022723"/>
    </source>
</evidence>
<dbReference type="GO" id="GO:0046872">
    <property type="term" value="F:metal ion binding"/>
    <property type="evidence" value="ECO:0007669"/>
    <property type="project" value="UniProtKB-KW"/>
</dbReference>
<accession>A0A383B5M7</accession>
<keyword evidence="1" id="KW-0813">Transport</keyword>
<dbReference type="InterPro" id="IPR036909">
    <property type="entry name" value="Cyt_c-like_dom_sf"/>
</dbReference>
<proteinExistence type="predicted"/>
<keyword evidence="4" id="KW-0249">Electron transport</keyword>
<dbReference type="Pfam" id="PF00034">
    <property type="entry name" value="Cytochrom_C"/>
    <property type="match status" value="1"/>
</dbReference>
<dbReference type="InterPro" id="IPR009056">
    <property type="entry name" value="Cyt_c-like_dom"/>
</dbReference>
<dbReference type="AlphaFoldDB" id="A0A383B5M7"/>
<evidence type="ECO:0000256" key="2">
    <source>
        <dbReference type="ARBA" id="ARBA00022617"/>
    </source>
</evidence>
<evidence type="ECO:0000259" key="6">
    <source>
        <dbReference type="PROSITE" id="PS51007"/>
    </source>
</evidence>
<sequence length="156" mass="16908">MVAAILVTVLIVFGIGKISDIIFQVNETGIVAYKVEEPAKTSSEAKAESSVEISSFLSMGDATDGAKVFKKCAACHSINKDGKNKIGPKLYNVVGRATAAISDYKYSKALTSYNKTWTFEELNAFLLKPAAWIKGNKMGFAGLKNERDRASVILYV</sequence>